<evidence type="ECO:0000313" key="1">
    <source>
        <dbReference type="EMBL" id="KAF5830712.1"/>
    </source>
</evidence>
<reference evidence="1" key="1">
    <citation type="submission" date="2017-08" db="EMBL/GenBank/DDBJ databases">
        <authorList>
            <person name="Polle J.E."/>
            <person name="Barry K."/>
            <person name="Cushman J."/>
            <person name="Schmutz J."/>
            <person name="Tran D."/>
            <person name="Hathwaick L.T."/>
            <person name="Yim W.C."/>
            <person name="Jenkins J."/>
            <person name="Mckie-Krisberg Z.M."/>
            <person name="Prochnik S."/>
            <person name="Lindquist E."/>
            <person name="Dockter R.B."/>
            <person name="Adam C."/>
            <person name="Molina H."/>
            <person name="Bunkerborg J."/>
            <person name="Jin E."/>
            <person name="Buchheim M."/>
            <person name="Magnuson J."/>
        </authorList>
    </citation>
    <scope>NUCLEOTIDE SEQUENCE</scope>
    <source>
        <strain evidence="1">CCAP 19/18</strain>
    </source>
</reference>
<gene>
    <name evidence="1" type="ORF">DUNSADRAFT_14118</name>
</gene>
<protein>
    <recommendedName>
        <fullName evidence="3">Plastid lipid-associated protein/fibrillin conserved domain-containing protein</fullName>
    </recommendedName>
</protein>
<accession>A0ABQ7G7Y4</accession>
<proteinExistence type="predicted"/>
<dbReference type="EMBL" id="MU070013">
    <property type="protein sequence ID" value="KAF5830712.1"/>
    <property type="molecule type" value="Genomic_DNA"/>
</dbReference>
<comment type="caution">
    <text evidence="1">The sequence shown here is derived from an EMBL/GenBank/DDBJ whole genome shotgun (WGS) entry which is preliminary data.</text>
</comment>
<sequence length="228" mass="25001">MKAHMNGLHCAMAGRNACLAKVSPRPIKRCVTAKAGFSLPFLSWQPTLKKQRDELLSMLLLEDGSSTSSVNALIDELAESKSRFSPSSLGRGPWVVVYTHGPAQLWKASQSVATSLSRSRNQASQEFDPKTKAAINRAEFGSPDIFVTASGTFEVQGEASSLPVTVQANINEGRLHFFGRELPLPIKGKGLFTILYIDDKVRIFRSGNSYAVQVQQGELQKYLDSRRG</sequence>
<keyword evidence="2" id="KW-1185">Reference proteome</keyword>
<dbReference type="Proteomes" id="UP000815325">
    <property type="component" value="Unassembled WGS sequence"/>
</dbReference>
<organism evidence="1 2">
    <name type="scientific">Dunaliella salina</name>
    <name type="common">Green alga</name>
    <name type="synonym">Protococcus salinus</name>
    <dbReference type="NCBI Taxonomy" id="3046"/>
    <lineage>
        <taxon>Eukaryota</taxon>
        <taxon>Viridiplantae</taxon>
        <taxon>Chlorophyta</taxon>
        <taxon>core chlorophytes</taxon>
        <taxon>Chlorophyceae</taxon>
        <taxon>CS clade</taxon>
        <taxon>Chlamydomonadales</taxon>
        <taxon>Dunaliellaceae</taxon>
        <taxon>Dunaliella</taxon>
    </lineage>
</organism>
<evidence type="ECO:0000313" key="2">
    <source>
        <dbReference type="Proteomes" id="UP000815325"/>
    </source>
</evidence>
<evidence type="ECO:0008006" key="3">
    <source>
        <dbReference type="Google" id="ProtNLM"/>
    </source>
</evidence>
<name>A0ABQ7G7Y4_DUNSA</name>